<protein>
    <submittedName>
        <fullName evidence="1">Uncharacterized protein</fullName>
    </submittedName>
</protein>
<reference evidence="1 2" key="1">
    <citation type="submission" date="2018-06" db="EMBL/GenBank/DDBJ databases">
        <authorList>
            <consortium name="Pathogen Informatics"/>
            <person name="Doyle S."/>
        </authorList>
    </citation>
    <scope>NUCLEOTIDE SEQUENCE [LARGE SCALE GENOMIC DNA]</scope>
    <source>
        <strain evidence="1 2">NCTC7807</strain>
    </source>
</reference>
<name>A0A380PAK9_STRGR</name>
<dbReference type="GeneID" id="95071005"/>
<gene>
    <name evidence="1" type="ORF">NCTC7807_05025</name>
</gene>
<dbReference type="Proteomes" id="UP000254150">
    <property type="component" value="Unassembled WGS sequence"/>
</dbReference>
<dbReference type="AlphaFoldDB" id="A0A380PAK9"/>
<organism evidence="1 2">
    <name type="scientific">Streptomyces griseus</name>
    <dbReference type="NCBI Taxonomy" id="1911"/>
    <lineage>
        <taxon>Bacteria</taxon>
        <taxon>Bacillati</taxon>
        <taxon>Actinomycetota</taxon>
        <taxon>Actinomycetes</taxon>
        <taxon>Kitasatosporales</taxon>
        <taxon>Streptomycetaceae</taxon>
        <taxon>Streptomyces</taxon>
    </lineage>
</organism>
<accession>A0A380PAK9</accession>
<proteinExistence type="predicted"/>
<dbReference type="RefSeq" id="WP_100457162.1">
    <property type="nucleotide sequence ID" value="NZ_UHID01000008.1"/>
</dbReference>
<evidence type="ECO:0000313" key="2">
    <source>
        <dbReference type="Proteomes" id="UP000254150"/>
    </source>
</evidence>
<dbReference type="EMBL" id="UHID01000008">
    <property type="protein sequence ID" value="SUP61867.1"/>
    <property type="molecule type" value="Genomic_DNA"/>
</dbReference>
<sequence>MDLDGALHKDGLTIGKVIETPPGTGVWMALAKTRAYGSMDEVAKALPSKDAAIRAALEHSRAYWA</sequence>
<evidence type="ECO:0000313" key="1">
    <source>
        <dbReference type="EMBL" id="SUP61867.1"/>
    </source>
</evidence>